<dbReference type="PANTHER" id="PTHR13367:SF34">
    <property type="match status" value="1"/>
</dbReference>
<dbReference type="Pfam" id="PF20255">
    <property type="entry name" value="DUF6606"/>
    <property type="match status" value="1"/>
</dbReference>
<feature type="domain" description="DUF6606" evidence="9">
    <location>
        <begin position="26"/>
        <end position="296"/>
    </location>
</feature>
<keyword evidence="5" id="KW-0378">Hydrolase</keyword>
<evidence type="ECO:0000259" key="8">
    <source>
        <dbReference type="Pfam" id="PF12359"/>
    </source>
</evidence>
<organism evidence="10 11">
    <name type="scientific">Alternaria atra</name>
    <dbReference type="NCBI Taxonomy" id="119953"/>
    <lineage>
        <taxon>Eukaryota</taxon>
        <taxon>Fungi</taxon>
        <taxon>Dikarya</taxon>
        <taxon>Ascomycota</taxon>
        <taxon>Pezizomycotina</taxon>
        <taxon>Dothideomycetes</taxon>
        <taxon>Pleosporomycetidae</taxon>
        <taxon>Pleosporales</taxon>
        <taxon>Pleosporineae</taxon>
        <taxon>Pleosporaceae</taxon>
        <taxon>Alternaria</taxon>
        <taxon>Alternaria sect. Ulocladioides</taxon>
    </lineage>
</organism>
<comment type="catalytic activity">
    <reaction evidence="1">
        <text>Thiol-dependent hydrolysis of ester, thioester, amide, peptide and isopeptide bonds formed by the C-terminal Gly of ubiquitin (a 76-residue protein attached to proteins as an intracellular targeting signal).</text>
        <dbReference type="EC" id="3.4.19.12"/>
    </reaction>
</comment>
<comment type="caution">
    <text evidence="10">The sequence shown here is derived from an EMBL/GenBank/DDBJ whole genome shotgun (WGS) entry which is preliminary data.</text>
</comment>
<dbReference type="Pfam" id="PF12340">
    <property type="entry name" value="DUF3638"/>
    <property type="match status" value="1"/>
</dbReference>
<dbReference type="GO" id="GO:0006508">
    <property type="term" value="P:proteolysis"/>
    <property type="evidence" value="ECO:0007669"/>
    <property type="project" value="UniProtKB-KW"/>
</dbReference>
<keyword evidence="6" id="KW-0788">Thiol protease</keyword>
<evidence type="ECO:0000256" key="1">
    <source>
        <dbReference type="ARBA" id="ARBA00000707"/>
    </source>
</evidence>
<keyword evidence="11" id="KW-1185">Reference proteome</keyword>
<dbReference type="GO" id="GO:0004843">
    <property type="term" value="F:cysteine-type deubiquitinase activity"/>
    <property type="evidence" value="ECO:0007669"/>
    <property type="project" value="UniProtKB-EC"/>
</dbReference>
<dbReference type="PANTHER" id="PTHR13367">
    <property type="entry name" value="UBIQUITIN THIOESTERASE"/>
    <property type="match status" value="1"/>
</dbReference>
<dbReference type="InterPro" id="IPR046541">
    <property type="entry name" value="DUF6606"/>
</dbReference>
<dbReference type="Proteomes" id="UP000676310">
    <property type="component" value="Unassembled WGS sequence"/>
</dbReference>
<dbReference type="GeneID" id="67016216"/>
<gene>
    <name evidence="10" type="ORF">ALTATR162_LOCUS4538</name>
</gene>
<dbReference type="Pfam" id="PF12359">
    <property type="entry name" value="DUF3645"/>
    <property type="match status" value="1"/>
</dbReference>
<dbReference type="EC" id="3.4.19.12" evidence="2"/>
<accession>A0A8J2MZ75</accession>
<dbReference type="EMBL" id="CAJRGZ010000017">
    <property type="protein sequence ID" value="CAG5156742.1"/>
    <property type="molecule type" value="Genomic_DNA"/>
</dbReference>
<dbReference type="RefSeq" id="XP_043168085.1">
    <property type="nucleotide sequence ID" value="XM_043312150.1"/>
</dbReference>
<dbReference type="InterPro" id="IPR022105">
    <property type="entry name" value="DUF3645"/>
</dbReference>
<dbReference type="OrthoDB" id="3182339at2759"/>
<reference evidence="10" key="1">
    <citation type="submission" date="2021-05" db="EMBL/GenBank/DDBJ databases">
        <authorList>
            <person name="Stam R."/>
        </authorList>
    </citation>
    <scope>NUCLEOTIDE SEQUENCE</scope>
    <source>
        <strain evidence="10">CS162</strain>
    </source>
</reference>
<evidence type="ECO:0000256" key="4">
    <source>
        <dbReference type="ARBA" id="ARBA00022786"/>
    </source>
</evidence>
<dbReference type="InterPro" id="IPR051346">
    <property type="entry name" value="OTU_Deubiquitinase"/>
</dbReference>
<evidence type="ECO:0000256" key="3">
    <source>
        <dbReference type="ARBA" id="ARBA00022670"/>
    </source>
</evidence>
<name>A0A8J2MZ75_9PLEO</name>
<feature type="domain" description="DUF3645" evidence="8">
    <location>
        <begin position="2395"/>
        <end position="2427"/>
    </location>
</feature>
<keyword evidence="4" id="KW-0833">Ubl conjugation pathway</keyword>
<evidence type="ECO:0000256" key="2">
    <source>
        <dbReference type="ARBA" id="ARBA00012759"/>
    </source>
</evidence>
<evidence type="ECO:0000313" key="11">
    <source>
        <dbReference type="Proteomes" id="UP000676310"/>
    </source>
</evidence>
<dbReference type="InterPro" id="IPR022099">
    <property type="entry name" value="DUF3638"/>
</dbReference>
<proteinExistence type="predicted"/>
<evidence type="ECO:0000259" key="9">
    <source>
        <dbReference type="Pfam" id="PF20255"/>
    </source>
</evidence>
<feature type="domain" description="DUF3638" evidence="7">
    <location>
        <begin position="2050"/>
        <end position="2273"/>
    </location>
</feature>
<sequence length="3135" mass="354613">MLTTLPQIVLLESPYTMLSATATAYVIHHVVLPPKLPQQDDRSTAHDLVLFEIVVHALKSLKPYVNKEHVETVMAAIATVENLQICRDDHGNNSQGQLQDLLAKAANGGTIGAVPLEVKAQNAGILVSRSSTNLNFEFFELSPKNEAAMCSGRLVREFPGYASRIPTVDVNPDLIESISRTIATMTTQTAPGFQPQITKNKKIMNEQRDTTHPGMVTDFLMNFITALGESTKLQRITKHTREEVLWSNCLSPWRRSPVWLLLRVSLQLLFARKAPGRLNADGLYKAFMIFMLARVLDLAKQHWEDMGSETIHIILAKLTRRLRKFEQLKQTDYLQPGWAPHIHDRMINAHVFIKQHWQTRIDNSRANIDSSAIAKLKPKADIDLDLSGLDAFLLGIKARQREVSLSTFIPTSEYPSYQAVQLPNSLESSHPHEDTLLRLAAFETWVEYHLADWIRSHLHDEDACGRLRTIMTRYYNIASSTYARAPVGMSIMYLTLTELWIACDRIACTIYPMLVEYDPEVDLTEFQCLALPLKSHLNRLNASECYVHSRRRAALQKPSVYRQFGHSSSFAVRYFDQQESLQAMLSKIETNAAAKRKQKCEELGSLKRTYQQYMDHYNSTSCETETVVYNHRFGYTQERHSRNCRRCAAKHRADDLTIRIFEWPVSPQVPVAKATVFELMVPESYSDWRDASAHFITTVLGYKDAVQSRPSCSYTLDRHHDLSHVLSPRYYERQIVPLSQIKSHTVTHRKLTKAIPHLNDDDVCLENALVYAYYDTSNRIFNTNMPICTAKVPKNCMYPMPDRSKALERFMYRPPTSPDGLPANEVIASLYDCPLHFSIDEYKALGALPLGHNIIYSNILAQLAIPSVDYTKVETQCIVLQTVHQAGPSNHRIERLAHSILTESSFGHALLEQLESNLGRIRENWESWRAAATFSLLARRVLSLTLASDVRSRALDHLERLRSVCLRWLQRLKQRVAASTDDGQRTELYSRATEVALLCTSTYDVEETDFETVLQQDAAISTLLQSSIVVQEHCESMQSDFSELFRITLQSWKSVMYRILPTLRRCVLTNDSGLSDAIKANWAAFESTSSNSWVSLNGSHQQHWMLTTSGSLPVHFNLLTGELLVNGLPLAHLPAEYMRHKMYAPLFRKSALEVVPTDEVGFMFSAKALYHGYKLHFGMKGDDILLSAIRDSQRLELVPSRLFQNLLPQSLVTDAVHWYDSQAQEIVFRPLYSPWSTEDDSRWRLIRRGTSWRLVNNEKAMINVRSHTSRIISSMLAPLEKPLHIHICVVGSDHAPPSCVQIELLRLRISFEFNETDHRVRSSQFRDMIIDPDQTMGALVGMQSRLILRSVEGRRMILIPEGSFEYAKTSIHHPKVSMSEDSAARIRAYHIDETLGQIIGDGSLRSRLILCYLHALTSHCLPDPLTGTTGTESAISILKSAAVGSIDLLTQEDVGILEDIASLSAVRSYYPSHLRVMQSIDWNANLPSLSQHASFRSLVSSLLHQVARMRLFHPDKSAVFDMISQAQQRLMSSSNTHLDERSTIRTATYQVASFGAEGFTSSQDSRYDTRDNQGTSDRGNQVHVAANVILQDRFALHSRITDLKGELLRNHFANATVSGVDSSFNPGGLRYDSKWLGAASALVKEHWCTLQRVLGGMADKSNRYDVTTWLCTMAYAQTSDMDTIQALAAAYRLREFSAVQPPDALEYDLNKGHSFNKTAIRNTVLSYTKAFTDSDEARLPKWDSETEQQHHNRMQGAFQQKQTTAVQEFVNNLDHQWPVQSPTVPSAAACETYLNVSAAMTTVRDHFQHWFNNRLFMEYLGQLSAIIARQAVSQVLAPRYILALPLKKDCLSDTTRHSSALDIFAANLLPSTGPTSITPPCEPKVTTARSHITEKHYQMRERLDDFCQKIGVYAKSKCEQQYVESLQSSCKALGLHMSSNDTHDELLADAQILLQGYLRNCQDYLETFNSALKGLFHHEIAHRIQLSPRICTKFWLSQLHRDRFETLSTPWKETVIQYALAVTSLQRAQRLVRLSNKPVDLLDELHFLGHTNWDVHQYPETLLIEAESGILVRKEQEYIASQMRSPKDGQNIVLQLLMGGGKSTTILPILSAFFGDKKKLVRVVVAKPQSKQMLQMLIAKLGGLLNRRIYQMPFSRNLRLSAQDARTIREIYEECIRERGVLLIQPEHILSFKLMAVECVLINQPETAQSLLATQQWFDDVSCDCIDESDENFSIKFELIYTMGSQQSIEHAPERWLIIQNLLALIPVVAKQVKEELPQTIDIQGDGDGRYPRVRFLRPDAADRILRLLAIRVVESGIGSPSRSQSPTMQAAILRYISVLELEANEIETVEQSKFWTDTTKPSLLLLRGLFAGGVLRFIYSQKRYRVNFGLDNYRTPSTRLAVPYRSKDAPSPRSEFSHPDVVIILTLLAFYYSGLSDDALFDTLIHVLKSDQAIIHYDEFVSTASSRLPKAFRQLSGISIRDRHQCITEVFPSLRYSKKAIDYYLSYLVFPKELKQFPSKLSASGWDLAISKPSSTTGFSGTNDTLHLLPLNIRHLDLPSQHHTNAQVLSYLLMDETSVAGLPARTHGSDGKHLLTFIEQLDSDIRVILDCGASILEENNREVAEAWLKLRGNDILAVVYFEDEELSVLDRTGKIESFQTSPYAKMLDSCVVYLDESHTRGTDIPGLPRHYRAALTLGSQLTKDRLTQAAMRLRKLGNGQSVCFVIPEEIRTKIYEQNGKPIGTPIETYDVLAWAIGETWSDLKRSLPLWAVQGNRFESHKHLLIGGANTTRDQAEAFLEDEAASLETRYKPRTPDHEGSAHLSNWDKSNKNIVSIVSRCRDFGAMGFSSAALSEEQERELAPEIEEQRQVERPPRLKAHEHTVHKDLKHLCNTGEVVIGSKAWGPAFQKLYTTSAGKLINVSSFPDDLLVTVDFMHTVQIPPGTTRASFISDSYQRPVQFIVSVPSQDNPGTIKNLIVISPYEANQLLPSLRQSKKVTLHLFAPRSNASYPSIDQLMLHNAGHTFSPGTVSRSLTLQLNLFAGSLYLRCLVEYRELCDHLGLLKGKAEDGQQVYADGFIDPPTGIWGLQQSPVPFLRALLMKIRREGEGVEKTHMGKLLSGIRLEESDFVEEE</sequence>
<protein>
    <recommendedName>
        <fullName evidence="2">ubiquitinyl hydrolase 1</fullName>
        <ecNumber evidence="2">3.4.19.12</ecNumber>
    </recommendedName>
</protein>
<evidence type="ECO:0000313" key="10">
    <source>
        <dbReference type="EMBL" id="CAG5156742.1"/>
    </source>
</evidence>
<keyword evidence="3" id="KW-0645">Protease</keyword>
<evidence type="ECO:0000256" key="6">
    <source>
        <dbReference type="ARBA" id="ARBA00022807"/>
    </source>
</evidence>
<evidence type="ECO:0000259" key="7">
    <source>
        <dbReference type="Pfam" id="PF12340"/>
    </source>
</evidence>
<evidence type="ECO:0000256" key="5">
    <source>
        <dbReference type="ARBA" id="ARBA00022801"/>
    </source>
</evidence>